<dbReference type="EMBL" id="KV919076">
    <property type="protein sequence ID" value="OSX72216.1"/>
    <property type="molecule type" value="Genomic_DNA"/>
</dbReference>
<sequence length="89" mass="9213">MATAPAPRRGMPLVATPGAHYNGRLACRCGPCCSLLDQPRVVPSCDRVAGAPWAPRAPRGRPRRGTGAALVSAARLSPYPPHAVGDCSI</sequence>
<evidence type="ECO:0000313" key="1">
    <source>
        <dbReference type="EMBL" id="OSX72216.1"/>
    </source>
</evidence>
<accession>A0A1X6NUN8</accession>
<dbReference type="Proteomes" id="UP000218209">
    <property type="component" value="Unassembled WGS sequence"/>
</dbReference>
<keyword evidence="2" id="KW-1185">Reference proteome</keyword>
<name>A0A1X6NUN8_PORUM</name>
<proteinExistence type="predicted"/>
<reference evidence="1 2" key="1">
    <citation type="submission" date="2017-03" db="EMBL/GenBank/DDBJ databases">
        <title>WGS assembly of Porphyra umbilicalis.</title>
        <authorList>
            <person name="Brawley S.H."/>
            <person name="Blouin N.A."/>
            <person name="Ficko-Blean E."/>
            <person name="Wheeler G.L."/>
            <person name="Lohr M."/>
            <person name="Goodson H.V."/>
            <person name="Jenkins J.W."/>
            <person name="Blaby-Haas C.E."/>
            <person name="Helliwell K.E."/>
            <person name="Chan C."/>
            <person name="Marriage T."/>
            <person name="Bhattacharya D."/>
            <person name="Klein A.S."/>
            <person name="Badis Y."/>
            <person name="Brodie J."/>
            <person name="Cao Y."/>
            <person name="Collen J."/>
            <person name="Dittami S.M."/>
            <person name="Gachon C.M."/>
            <person name="Green B.R."/>
            <person name="Karpowicz S."/>
            <person name="Kim J.W."/>
            <person name="Kudahl U."/>
            <person name="Lin S."/>
            <person name="Michel G."/>
            <person name="Mittag M."/>
            <person name="Olson B.J."/>
            <person name="Pangilinan J."/>
            <person name="Peng Y."/>
            <person name="Qiu H."/>
            <person name="Shu S."/>
            <person name="Singer J.T."/>
            <person name="Smith A.G."/>
            <person name="Sprecher B.N."/>
            <person name="Wagner V."/>
            <person name="Wang W."/>
            <person name="Wang Z.-Y."/>
            <person name="Yan J."/>
            <person name="Yarish C."/>
            <person name="Zoeuner-Riek S."/>
            <person name="Zhuang Y."/>
            <person name="Zou Y."/>
            <person name="Lindquist E.A."/>
            <person name="Grimwood J."/>
            <person name="Barry K."/>
            <person name="Rokhsar D.S."/>
            <person name="Schmutz J."/>
            <person name="Stiller J.W."/>
            <person name="Grossman A.R."/>
            <person name="Prochnik S.E."/>
        </authorList>
    </citation>
    <scope>NUCLEOTIDE SEQUENCE [LARGE SCALE GENOMIC DNA]</scope>
    <source>
        <strain evidence="1">4086291</strain>
    </source>
</reference>
<evidence type="ECO:0000313" key="2">
    <source>
        <dbReference type="Proteomes" id="UP000218209"/>
    </source>
</evidence>
<dbReference type="AlphaFoldDB" id="A0A1X6NUN8"/>
<protein>
    <submittedName>
        <fullName evidence="1">Uncharacterized protein</fullName>
    </submittedName>
</protein>
<gene>
    <name evidence="1" type="ORF">BU14_0457s0009</name>
</gene>
<organism evidence="1 2">
    <name type="scientific">Porphyra umbilicalis</name>
    <name type="common">Purple laver</name>
    <name type="synonym">Red alga</name>
    <dbReference type="NCBI Taxonomy" id="2786"/>
    <lineage>
        <taxon>Eukaryota</taxon>
        <taxon>Rhodophyta</taxon>
        <taxon>Bangiophyceae</taxon>
        <taxon>Bangiales</taxon>
        <taxon>Bangiaceae</taxon>
        <taxon>Porphyra</taxon>
    </lineage>
</organism>